<keyword evidence="1" id="KW-1133">Transmembrane helix</keyword>
<organism evidence="2 3">
    <name type="scientific">Brachionus plicatilis</name>
    <name type="common">Marine rotifer</name>
    <name type="synonym">Brachionus muelleri</name>
    <dbReference type="NCBI Taxonomy" id="10195"/>
    <lineage>
        <taxon>Eukaryota</taxon>
        <taxon>Metazoa</taxon>
        <taxon>Spiralia</taxon>
        <taxon>Gnathifera</taxon>
        <taxon>Rotifera</taxon>
        <taxon>Eurotatoria</taxon>
        <taxon>Monogononta</taxon>
        <taxon>Pseudotrocha</taxon>
        <taxon>Ploima</taxon>
        <taxon>Brachionidae</taxon>
        <taxon>Brachionus</taxon>
    </lineage>
</organism>
<proteinExistence type="predicted"/>
<evidence type="ECO:0000313" key="2">
    <source>
        <dbReference type="EMBL" id="RNA07675.1"/>
    </source>
</evidence>
<name>A0A3M7Q9P1_BRAPC</name>
<keyword evidence="3" id="KW-1185">Reference proteome</keyword>
<protein>
    <submittedName>
        <fullName evidence="2">Uncharacterized protein</fullName>
    </submittedName>
</protein>
<evidence type="ECO:0000256" key="1">
    <source>
        <dbReference type="SAM" id="Phobius"/>
    </source>
</evidence>
<sequence>MTSLTNCEKIVALIYFEKARDQIKLKKRLLIIHYISSVFCKSKKIFLTIYKNFFVTVEDLCIVIKCNFAMIYIAEINIYFFNLTILIIKSFFISYAINHCEIQNELKH</sequence>
<dbReference type="Proteomes" id="UP000276133">
    <property type="component" value="Unassembled WGS sequence"/>
</dbReference>
<keyword evidence="1" id="KW-0812">Transmembrane</keyword>
<comment type="caution">
    <text evidence="2">The sequence shown here is derived from an EMBL/GenBank/DDBJ whole genome shotgun (WGS) entry which is preliminary data.</text>
</comment>
<dbReference type="EMBL" id="REGN01006966">
    <property type="protein sequence ID" value="RNA07675.1"/>
    <property type="molecule type" value="Genomic_DNA"/>
</dbReference>
<reference evidence="2 3" key="1">
    <citation type="journal article" date="2018" name="Sci. Rep.">
        <title>Genomic signatures of local adaptation to the degree of environmental predictability in rotifers.</title>
        <authorList>
            <person name="Franch-Gras L."/>
            <person name="Hahn C."/>
            <person name="Garcia-Roger E.M."/>
            <person name="Carmona M.J."/>
            <person name="Serra M."/>
            <person name="Gomez A."/>
        </authorList>
    </citation>
    <scope>NUCLEOTIDE SEQUENCE [LARGE SCALE GENOMIC DNA]</scope>
    <source>
        <strain evidence="2">HYR1</strain>
    </source>
</reference>
<keyword evidence="1" id="KW-0472">Membrane</keyword>
<dbReference type="AlphaFoldDB" id="A0A3M7Q9P1"/>
<accession>A0A3M7Q9P1</accession>
<gene>
    <name evidence="2" type="ORF">BpHYR1_030640</name>
</gene>
<feature type="transmembrane region" description="Helical" evidence="1">
    <location>
        <begin position="79"/>
        <end position="97"/>
    </location>
</feature>
<evidence type="ECO:0000313" key="3">
    <source>
        <dbReference type="Proteomes" id="UP000276133"/>
    </source>
</evidence>